<protein>
    <submittedName>
        <fullName evidence="1">Uncharacterized protein</fullName>
    </submittedName>
</protein>
<name>A0ABS6B868_9NOCA</name>
<gene>
    <name evidence="1" type="ORF">KO481_33675</name>
</gene>
<dbReference type="EMBL" id="JAHKNI010000014">
    <property type="protein sequence ID" value="MBU3066459.1"/>
    <property type="molecule type" value="Genomic_DNA"/>
</dbReference>
<proteinExistence type="predicted"/>
<reference evidence="1 2" key="1">
    <citation type="submission" date="2021-06" db="EMBL/GenBank/DDBJ databases">
        <title>Actinomycetes sequencing.</title>
        <authorList>
            <person name="Shan Q."/>
        </authorList>
    </citation>
    <scope>NUCLEOTIDE SEQUENCE [LARGE SCALE GENOMIC DNA]</scope>
    <source>
        <strain evidence="1 2">NEAU-G5</strain>
    </source>
</reference>
<evidence type="ECO:0000313" key="2">
    <source>
        <dbReference type="Proteomes" id="UP000733379"/>
    </source>
</evidence>
<sequence>MRAVPILGWLYLLAGLVAALLGRAPASRALRAVWWADALLSTVGHAAQIPIALAADELASRSTPPRWRSSALRGRAVPMVRSQARSRVRTAVMTQIFGLTWWRTGSGSEPEFGSTAHLDGAL</sequence>
<comment type="caution">
    <text evidence="1">The sequence shown here is derived from an EMBL/GenBank/DDBJ whole genome shotgun (WGS) entry which is preliminary data.</text>
</comment>
<dbReference type="Proteomes" id="UP000733379">
    <property type="component" value="Unassembled WGS sequence"/>
</dbReference>
<evidence type="ECO:0000313" key="1">
    <source>
        <dbReference type="EMBL" id="MBU3066459.1"/>
    </source>
</evidence>
<keyword evidence="2" id="KW-1185">Reference proteome</keyword>
<organism evidence="1 2">
    <name type="scientific">Nocardia albiluteola</name>
    <dbReference type="NCBI Taxonomy" id="2842303"/>
    <lineage>
        <taxon>Bacteria</taxon>
        <taxon>Bacillati</taxon>
        <taxon>Actinomycetota</taxon>
        <taxon>Actinomycetes</taxon>
        <taxon>Mycobacteriales</taxon>
        <taxon>Nocardiaceae</taxon>
        <taxon>Nocardia</taxon>
    </lineage>
</organism>
<accession>A0ABS6B868</accession>